<dbReference type="Gene3D" id="3.40.50.200">
    <property type="entry name" value="Peptidase S8/S53 domain"/>
    <property type="match status" value="2"/>
</dbReference>
<evidence type="ECO:0000256" key="6">
    <source>
        <dbReference type="PIRSR" id="PIRSR615500-1"/>
    </source>
</evidence>
<dbReference type="InterPro" id="IPR023827">
    <property type="entry name" value="Peptidase_S8_Asp-AS"/>
</dbReference>
<dbReference type="PRINTS" id="PR00723">
    <property type="entry name" value="SUBTILISIN"/>
</dbReference>
<dbReference type="InterPro" id="IPR022398">
    <property type="entry name" value="Peptidase_S8_His-AS"/>
</dbReference>
<reference evidence="11 12" key="1">
    <citation type="journal article" date="2015" name="Int. J. Syst. Evol. Microbiol.">
        <title>Methanoculleus taiwanensis sp. nov., a methanogen isolated from deep marine sediment at the deformation front area near Taiwan.</title>
        <authorList>
            <person name="Weng C.Y."/>
            <person name="Chen S.C."/>
            <person name="Lai M.C."/>
            <person name="Wu S.Y."/>
            <person name="Lin S."/>
            <person name="Yang T.F."/>
            <person name="Chen P.C."/>
        </authorList>
    </citation>
    <scope>NUCLEOTIDE SEQUENCE [LARGE SCALE GENOMIC DNA]</scope>
    <source>
        <strain evidence="11 12">CYW4</strain>
    </source>
</reference>
<dbReference type="PROSITE" id="PS00137">
    <property type="entry name" value="SUBTILASE_HIS"/>
    <property type="match status" value="1"/>
</dbReference>
<dbReference type="PROSITE" id="PS50093">
    <property type="entry name" value="PKD"/>
    <property type="match status" value="1"/>
</dbReference>
<gene>
    <name evidence="11" type="ORF">ABH15_09565</name>
</gene>
<comment type="caution">
    <text evidence="11">The sequence shown here is derived from an EMBL/GenBank/DDBJ whole genome shotgun (WGS) entry which is preliminary data.</text>
</comment>
<dbReference type="InterPro" id="IPR034204">
    <property type="entry name" value="PfSUB1-like_cat_dom"/>
</dbReference>
<proteinExistence type="inferred from homology"/>
<dbReference type="InterPro" id="IPR015500">
    <property type="entry name" value="Peptidase_S8_subtilisin-rel"/>
</dbReference>
<dbReference type="CDD" id="cd07473">
    <property type="entry name" value="Peptidases_S8_Subtilisin_like"/>
    <property type="match status" value="1"/>
</dbReference>
<dbReference type="Pfam" id="PF18911">
    <property type="entry name" value="PKD_4"/>
    <property type="match status" value="1"/>
</dbReference>
<dbReference type="FunFam" id="2.60.40.10:FF:000270">
    <property type="entry name" value="Cell surface protein"/>
    <property type="match status" value="1"/>
</dbReference>
<accession>A0A498H1V3</accession>
<dbReference type="SMART" id="SM00722">
    <property type="entry name" value="CASH"/>
    <property type="match status" value="3"/>
</dbReference>
<dbReference type="Gene3D" id="2.60.40.10">
    <property type="entry name" value="Immunoglobulins"/>
    <property type="match status" value="1"/>
</dbReference>
<evidence type="ECO:0000256" key="8">
    <source>
        <dbReference type="RuleBase" id="RU003355"/>
    </source>
</evidence>
<evidence type="ECO:0000256" key="2">
    <source>
        <dbReference type="ARBA" id="ARBA00022670"/>
    </source>
</evidence>
<dbReference type="InterPro" id="IPR022441">
    <property type="entry name" value="Para_beta_helix_rpt-2"/>
</dbReference>
<dbReference type="SUPFAM" id="SSF51126">
    <property type="entry name" value="Pectin lyase-like"/>
    <property type="match status" value="4"/>
</dbReference>
<dbReference type="Pfam" id="PF13229">
    <property type="entry name" value="Beta_helix"/>
    <property type="match status" value="2"/>
</dbReference>
<keyword evidence="12" id="KW-1185">Reference proteome</keyword>
<dbReference type="InterPro" id="IPR022409">
    <property type="entry name" value="PKD/Chitinase_dom"/>
</dbReference>
<feature type="region of interest" description="Disordered" evidence="9">
    <location>
        <begin position="757"/>
        <end position="796"/>
    </location>
</feature>
<keyword evidence="2 7" id="KW-0645">Protease</keyword>
<evidence type="ECO:0000256" key="5">
    <source>
        <dbReference type="ARBA" id="ARBA00022825"/>
    </source>
</evidence>
<keyword evidence="3" id="KW-0677">Repeat</keyword>
<dbReference type="InterPro" id="IPR011050">
    <property type="entry name" value="Pectin_lyase_fold/virulence"/>
</dbReference>
<dbReference type="InterPro" id="IPR012334">
    <property type="entry name" value="Pectin_lyas_fold"/>
</dbReference>
<dbReference type="GO" id="GO:0006508">
    <property type="term" value="P:proteolysis"/>
    <property type="evidence" value="ECO:0007669"/>
    <property type="project" value="UniProtKB-KW"/>
</dbReference>
<evidence type="ECO:0000256" key="7">
    <source>
        <dbReference type="PROSITE-ProRule" id="PRU01240"/>
    </source>
</evidence>
<dbReference type="CDD" id="cd00146">
    <property type="entry name" value="PKD"/>
    <property type="match status" value="1"/>
</dbReference>
<dbReference type="InterPro" id="IPR000209">
    <property type="entry name" value="Peptidase_S8/S53_dom"/>
</dbReference>
<feature type="compositionally biased region" description="Pro residues" evidence="9">
    <location>
        <begin position="760"/>
        <end position="792"/>
    </location>
</feature>
<dbReference type="Pfam" id="PF05048">
    <property type="entry name" value="NosD"/>
    <property type="match status" value="1"/>
</dbReference>
<dbReference type="Gene3D" id="2.160.20.10">
    <property type="entry name" value="Single-stranded right-handed beta-helix, Pectin lyase-like"/>
    <property type="match status" value="3"/>
</dbReference>
<feature type="active site" description="Charge relay system" evidence="6 7">
    <location>
        <position position="617"/>
    </location>
</feature>
<name>A0A498H1V3_9EURY</name>
<dbReference type="InterPro" id="IPR054399">
    <property type="entry name" value="Fervidolysin-like_N_prodom"/>
</dbReference>
<dbReference type="InterPro" id="IPR036852">
    <property type="entry name" value="Peptidase_S8/S53_dom_sf"/>
</dbReference>
<dbReference type="InterPro" id="IPR035986">
    <property type="entry name" value="PKD_dom_sf"/>
</dbReference>
<dbReference type="InterPro" id="IPR006633">
    <property type="entry name" value="Carb-bd_sugar_hydrolysis-dom"/>
</dbReference>
<evidence type="ECO:0000256" key="3">
    <source>
        <dbReference type="ARBA" id="ARBA00022737"/>
    </source>
</evidence>
<dbReference type="NCBIfam" id="TIGR03804">
    <property type="entry name" value="para_beta_helix"/>
    <property type="match status" value="1"/>
</dbReference>
<dbReference type="InterPro" id="IPR013783">
    <property type="entry name" value="Ig-like_fold"/>
</dbReference>
<feature type="active site" description="Charge relay system" evidence="6 7">
    <location>
        <position position="292"/>
    </location>
</feature>
<feature type="domain" description="PKD" evidence="10">
    <location>
        <begin position="677"/>
        <end position="760"/>
    </location>
</feature>
<dbReference type="EMBL" id="LHQS01000002">
    <property type="protein sequence ID" value="RXE56345.1"/>
    <property type="molecule type" value="Genomic_DNA"/>
</dbReference>
<dbReference type="InterPro" id="IPR023828">
    <property type="entry name" value="Peptidase_S8_Ser-AS"/>
</dbReference>
<dbReference type="InterPro" id="IPR050131">
    <property type="entry name" value="Peptidase_S8_subtilisin-like"/>
</dbReference>
<feature type="compositionally biased region" description="Acidic residues" evidence="9">
    <location>
        <begin position="62"/>
        <end position="71"/>
    </location>
</feature>
<dbReference type="InterPro" id="IPR000601">
    <property type="entry name" value="PKD_dom"/>
</dbReference>
<dbReference type="SUPFAM" id="SSF52743">
    <property type="entry name" value="Subtilisin-like"/>
    <property type="match status" value="1"/>
</dbReference>
<dbReference type="SMART" id="SM00089">
    <property type="entry name" value="PKD"/>
    <property type="match status" value="1"/>
</dbReference>
<dbReference type="SUPFAM" id="SSF49299">
    <property type="entry name" value="PKD domain"/>
    <property type="match status" value="1"/>
</dbReference>
<feature type="active site" description="Charge relay system" evidence="6 7">
    <location>
        <position position="238"/>
    </location>
</feature>
<feature type="region of interest" description="Disordered" evidence="9">
    <location>
        <begin position="46"/>
        <end position="71"/>
    </location>
</feature>
<dbReference type="SMART" id="SM00710">
    <property type="entry name" value="PbH1"/>
    <property type="match status" value="22"/>
</dbReference>
<evidence type="ECO:0000259" key="10">
    <source>
        <dbReference type="PROSITE" id="PS50093"/>
    </source>
</evidence>
<comment type="similarity">
    <text evidence="1 7 8">Belongs to the peptidase S8 family.</text>
</comment>
<dbReference type="InterPro" id="IPR006626">
    <property type="entry name" value="PbH1"/>
</dbReference>
<dbReference type="Pfam" id="PF00082">
    <property type="entry name" value="Peptidase_S8"/>
    <property type="match status" value="2"/>
</dbReference>
<organism evidence="11 12">
    <name type="scientific">Methanoculleus taiwanensis</name>
    <dbReference type="NCBI Taxonomy" id="1550565"/>
    <lineage>
        <taxon>Archaea</taxon>
        <taxon>Methanobacteriati</taxon>
        <taxon>Methanobacteriota</taxon>
        <taxon>Stenosarchaea group</taxon>
        <taxon>Methanomicrobia</taxon>
        <taxon>Methanomicrobiales</taxon>
        <taxon>Methanomicrobiaceae</taxon>
        <taxon>Methanoculleus</taxon>
    </lineage>
</organism>
<keyword evidence="5 7" id="KW-0720">Serine protease</keyword>
<dbReference type="Proteomes" id="UP000290932">
    <property type="component" value="Unassembled WGS sequence"/>
</dbReference>
<evidence type="ECO:0000313" key="11">
    <source>
        <dbReference type="EMBL" id="RXE56345.1"/>
    </source>
</evidence>
<sequence>MNLRVIPMKLIYLAILTLLLFCSGVSAMLPGENETFAEPALTTAVGDNSSVAPEPLDPPIDPCEEQEDLPQPDDTPIAVPFCTGDTPEYALLPAGMEDRPLYAPDSIIVQFQPGVAEDISLMAVTADRVHARHGTYLRQDFSEKGLAGLQVVGLPEDLSVPDAVATYRQDPAVLYAEPNYYCYPDRIPDDLYFSYLWGLRNTGQTVGGQAGTAGADIAAPGAWDITTGSKEVVVAVLDSGVYQQHLDLVDNFWRNPGETADGSDTDGNGYVDDLYGWDFYDNDNDPDDLNGHGTHCAGTIAAAGNNDLGVAGVMWTAKIMPLRFSGPNGVGTIAGAINAITYAKNNGAHIISNSWGTPGYSESLKQAIDAFDGVVTCSAGNDASDNDASPRYPGSFNSSHIIAVASTDNRDALSSFSNYGATTVDLAAPGTNIYSTFIYFDREERFADTMATLNNWSTSGTWGLNTTVYQSSPGSASDNPFGNTTPVGESWLLMANNVTLGDYCLPELTFWCNYSLTAGNNQLAIYASSPTVANTYYPIGARRGSSNGGWTKIFISSSTILTAYKNNGFTAIPKDLKFALILMRDNTTAPDYVYVDDVSVTEVTQVLPNYGYMSGTSMATPHVAGLAGLLKAYNTSLTTSQVRGVILATVDPLPALAGRTATGGRINATKALSAVYLNASLTANRTSGTVPLTVGFNDTSTGMNYTCLWSFGDGNTSVEQNPVFTYTTNGTYTVNLTITNAYGANTTSRANLVTVTAPDEPTPTPTATPTATPTPTPTVTPTVTPTPTPTHSPPHTWVTYLGTETVRLAWPDSSPLKGTSHDGGYYVYRDGTGRVWQDAGTSLVDYKVPGSQHTYEVFCYNKTSQKLECPLGGPVTVGFGRTVGGDLPTETSIFDVWDADGGTLTLFDDTRLTDLAGSRLEIRDATLVAENGTCITGPGSLILQDTTLSGVLVDISRGGSDNKALSTYGTINTDSPIIVQDSDLLLLDIASTSSLDVTGERNRIQSCTGMITVTGNGTYVGGCSGEGYAGISVKGENAVIEDNVLQNIWHTLYDERYGIWLSDGSGSIIRNNTVTNVTAWSTWGDGIRLGTANGNPVENITIEDNRIDGVTGVGIRLLVDTELLTIQGNAIRNTTHHGIYAERESTTPATPRFFEICGNTIDTTGTYCIYLAGSNGYIENNTLANVNAAIRLHGNGFTVCNNSATAISGAYGLSGAEAAIAVYGNDTVISGNAVAEYTGVQNSGLQYGIRIEGEYGLLRNNTVERYFSGLDIIGTNHTVTGNVLRTISGTPMNHHVVNFSADASLFAENTIINTTQPSWARGVVYVAGVGENTFQNNLIDSGKNGFYCTKIKNGTVIEENAITNVTVSGMYLYQVYGGDAATGEGYSDLQVLNNTIAGKNQQWSSAVSIDRVDGIRVSGNAIRDFVSGIETYQLTKDTIISENTVERGSQALSLKGTGDWICENTFCNYTTQGVYLENPVGTLLRNNTILNAGKSVLPAIRVNTYAADAFAIERNTIGNMTHRTTFSITGSSNGLVIKPVLTPPAPPKYPDYPLNRAPIGQWIDINTYNAVRSDPFRFNLTFHYAPEDLVGVGAESLSVWRHNTSGWNAGGGDAAWNKTRWLDTTAHEVGVQVTSLPPYTADAVVFAPLGNMPVHNLNLERDYGTITEALADEDLAGGHTIVVDSGYAGQENLKIGKSISLLATSGLPSDVRVTAQDPTKPVVDLIGEGSTVAGFVFEGATSSQGVLVDGGTKITIRDCTVRGNREGVVVQPFSAYTELKSTNCSILGTTVTGNIQGGVLIVEGSGHTVQNCILSDPHLGIGLENATESRISGNTFTGCDEKGIWIIGGEKSTVTRNTLAGGEQGILLDRTCESILQENTVADATEAGITLLESHQTTLTAENVSASPVGILLDGADDNTLTGCMVTGAPDGRETTGILIRESDRSTLTGCRIANITSQNHAVTGIRLTGSSTAATITDTVIASVTAPKIAGAVIGSGSQGTGIANLTVRDLAGGGSGVVGVAIEPNTGGARIDRSAMTDLRATGNVTAIAADRAAAAAVRMTAIDRINSTGGEAFGVLVNASTGMILENLTVTRVTGTGDRAAVALLSSDNATLGFFEVGDAHPVLCNLTATGSIRISGVDAPPTAPDGMQAIGRFVAISNTTPAEAAIKMYYTAADLDGVTPSSLRIWRHADAWSRVQGMNGVDTENRFVYATASEFGVFAPLQEPVIVPLVTSPAAAPAVIPTDTDGTPGVGETAELSVKVTGGSIASVTVNLSGLGGPAAAAMADAGNGVWTASTAGTLPSPFGDGAYLPVLLPVNATSTDGVSNTTVSIPLTVVKNGDANGNNRVTLYDAVYTARHVLEMEGYPMTESVGMVAGGDTLSLHDAMCLAKHLLGIPGFAELH</sequence>
<dbReference type="PROSITE" id="PS51892">
    <property type="entry name" value="SUBTILASE"/>
    <property type="match status" value="1"/>
</dbReference>
<dbReference type="PANTHER" id="PTHR43806:SF11">
    <property type="entry name" value="CEREVISIN-RELATED"/>
    <property type="match status" value="1"/>
</dbReference>
<dbReference type="Pfam" id="PF22148">
    <property type="entry name" value="Fervidolysin_NPro-like"/>
    <property type="match status" value="1"/>
</dbReference>
<keyword evidence="4 7" id="KW-0378">Hydrolase</keyword>
<dbReference type="InterPro" id="IPR007742">
    <property type="entry name" value="NosD_dom"/>
</dbReference>
<dbReference type="PROSITE" id="PS00136">
    <property type="entry name" value="SUBTILASE_ASP"/>
    <property type="match status" value="1"/>
</dbReference>
<protein>
    <recommendedName>
        <fullName evidence="10">PKD domain-containing protein</fullName>
    </recommendedName>
</protein>
<evidence type="ECO:0000256" key="9">
    <source>
        <dbReference type="SAM" id="MobiDB-lite"/>
    </source>
</evidence>
<evidence type="ECO:0000256" key="4">
    <source>
        <dbReference type="ARBA" id="ARBA00022801"/>
    </source>
</evidence>
<dbReference type="PANTHER" id="PTHR43806">
    <property type="entry name" value="PEPTIDASE S8"/>
    <property type="match status" value="1"/>
</dbReference>
<evidence type="ECO:0000313" key="12">
    <source>
        <dbReference type="Proteomes" id="UP000290932"/>
    </source>
</evidence>
<evidence type="ECO:0000256" key="1">
    <source>
        <dbReference type="ARBA" id="ARBA00011073"/>
    </source>
</evidence>
<dbReference type="GO" id="GO:0004252">
    <property type="term" value="F:serine-type endopeptidase activity"/>
    <property type="evidence" value="ECO:0007669"/>
    <property type="project" value="UniProtKB-UniRule"/>
</dbReference>
<dbReference type="PROSITE" id="PS00138">
    <property type="entry name" value="SUBTILASE_SER"/>
    <property type="match status" value="1"/>
</dbReference>
<dbReference type="InterPro" id="IPR039448">
    <property type="entry name" value="Beta_helix"/>
</dbReference>